<protein>
    <submittedName>
        <fullName evidence="4">Amidohydrolase family protein</fullName>
    </submittedName>
</protein>
<organism evidence="4 5">
    <name type="scientific">Exilibacterium tricleocarpae</name>
    <dbReference type="NCBI Taxonomy" id="2591008"/>
    <lineage>
        <taxon>Bacteria</taxon>
        <taxon>Pseudomonadati</taxon>
        <taxon>Pseudomonadota</taxon>
        <taxon>Gammaproteobacteria</taxon>
        <taxon>Cellvibrionales</taxon>
        <taxon>Cellvibrionaceae</taxon>
        <taxon>Exilibacterium</taxon>
    </lineage>
</organism>
<dbReference type="AlphaFoldDB" id="A0A545TVS3"/>
<keyword evidence="5" id="KW-1185">Reference proteome</keyword>
<dbReference type="InterPro" id="IPR032466">
    <property type="entry name" value="Metal_Hydrolase"/>
</dbReference>
<evidence type="ECO:0000259" key="3">
    <source>
        <dbReference type="Pfam" id="PF07969"/>
    </source>
</evidence>
<dbReference type="Proteomes" id="UP000319732">
    <property type="component" value="Unassembled WGS sequence"/>
</dbReference>
<dbReference type="Pfam" id="PF01979">
    <property type="entry name" value="Amidohydro_1"/>
    <property type="match status" value="1"/>
</dbReference>
<evidence type="ECO:0000313" key="4">
    <source>
        <dbReference type="EMBL" id="TQV81302.1"/>
    </source>
</evidence>
<dbReference type="SUPFAM" id="SSF51556">
    <property type="entry name" value="Metallo-dependent hydrolases"/>
    <property type="match status" value="1"/>
</dbReference>
<keyword evidence="4" id="KW-0378">Hydrolase</keyword>
<dbReference type="SUPFAM" id="SSF51338">
    <property type="entry name" value="Composite domain of metallo-dependent hydrolases"/>
    <property type="match status" value="1"/>
</dbReference>
<dbReference type="RefSeq" id="WP_142903963.1">
    <property type="nucleotide sequence ID" value="NZ_ML660091.1"/>
</dbReference>
<evidence type="ECO:0000256" key="1">
    <source>
        <dbReference type="ARBA" id="ARBA00001947"/>
    </source>
</evidence>
<feature type="domain" description="Amidohydrolase-related" evidence="2">
    <location>
        <begin position="420"/>
        <end position="527"/>
    </location>
</feature>
<gene>
    <name evidence="4" type="ORF">FKG94_09415</name>
</gene>
<dbReference type="InterPro" id="IPR006680">
    <property type="entry name" value="Amidohydro-rel"/>
</dbReference>
<feature type="domain" description="Amidohydrolase 3" evidence="3">
    <location>
        <begin position="45"/>
        <end position="198"/>
    </location>
</feature>
<name>A0A545TVS3_9GAMM</name>
<dbReference type="PANTHER" id="PTHR11647">
    <property type="entry name" value="HYDRANTOINASE/DIHYDROPYRIMIDINASE FAMILY MEMBER"/>
    <property type="match status" value="1"/>
</dbReference>
<dbReference type="GO" id="GO:0005829">
    <property type="term" value="C:cytosol"/>
    <property type="evidence" value="ECO:0007669"/>
    <property type="project" value="TreeGrafter"/>
</dbReference>
<comment type="cofactor">
    <cofactor evidence="1">
        <name>Zn(2+)</name>
        <dbReference type="ChEBI" id="CHEBI:29105"/>
    </cofactor>
</comment>
<proteinExistence type="predicted"/>
<evidence type="ECO:0000313" key="5">
    <source>
        <dbReference type="Proteomes" id="UP000319732"/>
    </source>
</evidence>
<dbReference type="PANTHER" id="PTHR11647:SF1">
    <property type="entry name" value="COLLAPSIN RESPONSE MEDIATOR PROTEIN"/>
    <property type="match status" value="1"/>
</dbReference>
<dbReference type="Gene3D" id="2.30.40.10">
    <property type="entry name" value="Urease, subunit C, domain 1"/>
    <property type="match status" value="1"/>
</dbReference>
<accession>A0A545TVS3</accession>
<dbReference type="Gene3D" id="3.20.20.140">
    <property type="entry name" value="Metal-dependent hydrolases"/>
    <property type="match status" value="2"/>
</dbReference>
<sequence length="573" mass="63518">MTASLLIKNGTVYDGTGAAPVPADILIDAGSIKAVGPALQCDTAEVIDARGHWVLPGFIDLHTHYDAELEVFPGLRESVRHGVTTVVMGNCSLSLAMGEPADVVDLFARVENLPRELLREWVGERMTWRTPAEYYTHLERLNLGPNVASFLGHSNVRLAALGKQRCLQREPVTDADKHTMGNHLQEAIEAGYLGMSIDMLPWHRWMGYKYNGASIPSQYAHMDEYRYLAGILRRHGRVMQATPNANRKASTLLLSLLSTGLLRAPLKLSMLASLDFKGNRALGQLPALLCSVINRLGRGNLRFQSLACPFELWSDGYNTPIFEEFHAGARLMNADTRAQRQQLFADPDWRRQFRREWLSVFNRSFHRDLTEMTVVACPDASLVGKTFSDIAADQGCDPVDCLLDLLAEHDQKLRWYSVVANDRPAVLRKILKRPFNQIGFSDAGAHNRNMGFQNAHLCLLRDANQYRDGLSVAAAIHRLTGDIAAWLGLDTGVLATGKPADITVVDPAALATDLTGATEINDPRFNGDMRMVSGSGAAVRQVIVRGQPVCRHGSFCDDYEQRPFGRLLRSQLH</sequence>
<reference evidence="4 5" key="1">
    <citation type="submission" date="2019-06" db="EMBL/GenBank/DDBJ databases">
        <title>Whole genome sequence for Cellvibrionaceae sp. R142.</title>
        <authorList>
            <person name="Wang G."/>
        </authorList>
    </citation>
    <scope>NUCLEOTIDE SEQUENCE [LARGE SCALE GENOMIC DNA]</scope>
    <source>
        <strain evidence="4 5">R142</strain>
    </source>
</reference>
<dbReference type="OrthoDB" id="9766983at2"/>
<evidence type="ECO:0000259" key="2">
    <source>
        <dbReference type="Pfam" id="PF01979"/>
    </source>
</evidence>
<comment type="caution">
    <text evidence="4">The sequence shown here is derived from an EMBL/GenBank/DDBJ whole genome shotgun (WGS) entry which is preliminary data.</text>
</comment>
<dbReference type="EMBL" id="VHSG01000008">
    <property type="protein sequence ID" value="TQV81302.1"/>
    <property type="molecule type" value="Genomic_DNA"/>
</dbReference>
<dbReference type="Pfam" id="PF07969">
    <property type="entry name" value="Amidohydro_3"/>
    <property type="match status" value="1"/>
</dbReference>
<dbReference type="InterPro" id="IPR013108">
    <property type="entry name" value="Amidohydro_3"/>
</dbReference>
<dbReference type="InterPro" id="IPR050378">
    <property type="entry name" value="Metallo-dep_Hydrolases_sf"/>
</dbReference>
<dbReference type="InterPro" id="IPR011059">
    <property type="entry name" value="Metal-dep_hydrolase_composite"/>
</dbReference>
<dbReference type="GO" id="GO:0016812">
    <property type="term" value="F:hydrolase activity, acting on carbon-nitrogen (but not peptide) bonds, in cyclic amides"/>
    <property type="evidence" value="ECO:0007669"/>
    <property type="project" value="TreeGrafter"/>
</dbReference>